<evidence type="ECO:0008006" key="3">
    <source>
        <dbReference type="Google" id="ProtNLM"/>
    </source>
</evidence>
<reference evidence="1 2" key="1">
    <citation type="submission" date="2017-12" db="EMBL/GenBank/DDBJ databases">
        <title>The genome sequence of Caulobacter sp. 410.</title>
        <authorList>
            <person name="Gao J."/>
            <person name="Mao X."/>
            <person name="Sun J."/>
        </authorList>
    </citation>
    <scope>NUCLEOTIDE SEQUENCE [LARGE SCALE GENOMIC DNA]</scope>
    <source>
        <strain evidence="1 2">410</strain>
    </source>
</reference>
<dbReference type="Gene3D" id="1.10.530.10">
    <property type="match status" value="1"/>
</dbReference>
<keyword evidence="2" id="KW-1185">Reference proteome</keyword>
<dbReference type="AlphaFoldDB" id="A0A2N5DQ23"/>
<protein>
    <recommendedName>
        <fullName evidence="3">Glycoside hydrolase family 19</fullName>
    </recommendedName>
</protein>
<gene>
    <name evidence="1" type="ORF">SGCZBJ_03905</name>
</gene>
<dbReference type="Proteomes" id="UP000234479">
    <property type="component" value="Unassembled WGS sequence"/>
</dbReference>
<dbReference type="RefSeq" id="WP_101716715.1">
    <property type="nucleotide sequence ID" value="NZ_PJRS01000010.1"/>
</dbReference>
<proteinExistence type="predicted"/>
<dbReference type="SUPFAM" id="SSF53955">
    <property type="entry name" value="Lysozyme-like"/>
    <property type="match status" value="1"/>
</dbReference>
<dbReference type="EMBL" id="PJRS01000010">
    <property type="protein sequence ID" value="PLR28162.1"/>
    <property type="molecule type" value="Genomic_DNA"/>
</dbReference>
<dbReference type="PANTHER" id="PTHR34408">
    <property type="entry name" value="FAMILY PROTEIN, PUTATIVE-RELATED"/>
    <property type="match status" value="1"/>
</dbReference>
<name>A0A2N5DQ23_9CAUL</name>
<evidence type="ECO:0000313" key="1">
    <source>
        <dbReference type="EMBL" id="PLR28162.1"/>
    </source>
</evidence>
<dbReference type="InterPro" id="IPR023346">
    <property type="entry name" value="Lysozyme-like_dom_sf"/>
</dbReference>
<organism evidence="1 2">
    <name type="scientific">Caulobacter zeae</name>
    <dbReference type="NCBI Taxonomy" id="2055137"/>
    <lineage>
        <taxon>Bacteria</taxon>
        <taxon>Pseudomonadati</taxon>
        <taxon>Pseudomonadota</taxon>
        <taxon>Alphaproteobacteria</taxon>
        <taxon>Caulobacterales</taxon>
        <taxon>Caulobacteraceae</taxon>
        <taxon>Caulobacter</taxon>
    </lineage>
</organism>
<dbReference type="OrthoDB" id="3078754at2"/>
<accession>A0A2N5DQ23</accession>
<evidence type="ECO:0000313" key="2">
    <source>
        <dbReference type="Proteomes" id="UP000234479"/>
    </source>
</evidence>
<sequence>MIITQDRFRAFAPGCTLSNALAIVPALEAGRVAAGLTTPQRVCHFLAQAAHESKGFTRFEEDLSYSAERMAQVWPGRYAVDPKAKVKVPNALAKTLARKPEALANNAYGGRFGNVRPGDGWKYRGRGIFMITFEANYGLAEGWSGLPLRAEPELAAIPETAVRIALAYWKHKALNDEADRNDIEAITRAVQGAQEGLDQRSAWLAKGVRIFR</sequence>
<dbReference type="PANTHER" id="PTHR34408:SF1">
    <property type="entry name" value="GLYCOSYL HYDROLASE FAMILY 19 DOMAIN-CONTAINING PROTEIN HI_1415"/>
    <property type="match status" value="1"/>
</dbReference>
<comment type="caution">
    <text evidence="1">The sequence shown here is derived from an EMBL/GenBank/DDBJ whole genome shotgun (WGS) entry which is preliminary data.</text>
</comment>
<dbReference type="InterPro" id="IPR052354">
    <property type="entry name" value="Cell_Wall_Dynamics_Protein"/>
</dbReference>